<dbReference type="Proteomes" id="UP000095283">
    <property type="component" value="Unplaced"/>
</dbReference>
<proteinExistence type="predicted"/>
<reference evidence="3" key="1">
    <citation type="submission" date="2016-11" db="UniProtKB">
        <authorList>
            <consortium name="WormBaseParasite"/>
        </authorList>
    </citation>
    <scope>IDENTIFICATION</scope>
</reference>
<evidence type="ECO:0000313" key="2">
    <source>
        <dbReference type="Proteomes" id="UP000095283"/>
    </source>
</evidence>
<feature type="transmembrane region" description="Helical" evidence="1">
    <location>
        <begin position="57"/>
        <end position="78"/>
    </location>
</feature>
<keyword evidence="1" id="KW-0812">Transmembrane</keyword>
<dbReference type="AlphaFoldDB" id="A0A1I7WEG6"/>
<sequence>MSLYITILIIRSRRGYPYAVFPDSIRGEFDGGKQQYGKQYFEYRHFYAIVWIDFKNIYIPTLLVLILIIFANACDWIMNLFNWDNKIFFVGLHFANCMLVLVTHTPPALDELDGSGFNGLKRFSEQQFNAVVLISRFSWTHSALISYL</sequence>
<organism evidence="2 3">
    <name type="scientific">Heterorhabditis bacteriophora</name>
    <name type="common">Entomopathogenic nematode worm</name>
    <dbReference type="NCBI Taxonomy" id="37862"/>
    <lineage>
        <taxon>Eukaryota</taxon>
        <taxon>Metazoa</taxon>
        <taxon>Ecdysozoa</taxon>
        <taxon>Nematoda</taxon>
        <taxon>Chromadorea</taxon>
        <taxon>Rhabditida</taxon>
        <taxon>Rhabditina</taxon>
        <taxon>Rhabditomorpha</taxon>
        <taxon>Strongyloidea</taxon>
        <taxon>Heterorhabditidae</taxon>
        <taxon>Heterorhabditis</taxon>
    </lineage>
</organism>
<keyword evidence="1" id="KW-0472">Membrane</keyword>
<accession>A0A1I7WEG6</accession>
<evidence type="ECO:0000256" key="1">
    <source>
        <dbReference type="SAM" id="Phobius"/>
    </source>
</evidence>
<keyword evidence="1" id="KW-1133">Transmembrane helix</keyword>
<evidence type="ECO:0000313" key="3">
    <source>
        <dbReference type="WBParaSite" id="Hba_03347"/>
    </source>
</evidence>
<name>A0A1I7WEG6_HETBA</name>
<protein>
    <submittedName>
        <fullName evidence="3">Protein S-acyltransferase</fullName>
    </submittedName>
</protein>
<dbReference type="WBParaSite" id="Hba_03347">
    <property type="protein sequence ID" value="Hba_03347"/>
    <property type="gene ID" value="Hba_03347"/>
</dbReference>
<keyword evidence="2" id="KW-1185">Reference proteome</keyword>